<evidence type="ECO:0000256" key="5">
    <source>
        <dbReference type="PIRSR" id="PIRSR622684-1"/>
    </source>
</evidence>
<dbReference type="Gene3D" id="3.90.70.10">
    <property type="entry name" value="Cysteine proteinases"/>
    <property type="match status" value="1"/>
</dbReference>
<keyword evidence="10" id="KW-1185">Reference proteome</keyword>
<dbReference type="SUPFAM" id="SSF54001">
    <property type="entry name" value="Cysteine proteinases"/>
    <property type="match status" value="1"/>
</dbReference>
<keyword evidence="4" id="KW-0788">Thiol protease</keyword>
<feature type="domain" description="Calpain catalytic" evidence="8">
    <location>
        <begin position="92"/>
        <end position="276"/>
    </location>
</feature>
<dbReference type="PROSITE" id="PS50203">
    <property type="entry name" value="CALPAIN_CAT"/>
    <property type="match status" value="1"/>
</dbReference>
<evidence type="ECO:0000256" key="1">
    <source>
        <dbReference type="ARBA" id="ARBA00007623"/>
    </source>
</evidence>
<dbReference type="InterPro" id="IPR022684">
    <property type="entry name" value="Calpain_cysteine_protease"/>
</dbReference>
<dbReference type="SMART" id="SM00230">
    <property type="entry name" value="CysPc"/>
    <property type="match status" value="1"/>
</dbReference>
<evidence type="ECO:0000256" key="3">
    <source>
        <dbReference type="ARBA" id="ARBA00022801"/>
    </source>
</evidence>
<organism evidence="9">
    <name type="scientific">Darwinula stevensoni</name>
    <dbReference type="NCBI Taxonomy" id="69355"/>
    <lineage>
        <taxon>Eukaryota</taxon>
        <taxon>Metazoa</taxon>
        <taxon>Ecdysozoa</taxon>
        <taxon>Arthropoda</taxon>
        <taxon>Crustacea</taxon>
        <taxon>Oligostraca</taxon>
        <taxon>Ostracoda</taxon>
        <taxon>Podocopa</taxon>
        <taxon>Podocopida</taxon>
        <taxon>Darwinulocopina</taxon>
        <taxon>Darwinuloidea</taxon>
        <taxon>Darwinulidae</taxon>
        <taxon>Darwinula</taxon>
    </lineage>
</organism>
<comment type="caution">
    <text evidence="6">Lacks conserved residue(s) required for the propagation of feature annotation.</text>
</comment>
<comment type="similarity">
    <text evidence="1">Belongs to the peptidase C2 family.</text>
</comment>
<gene>
    <name evidence="9" type="ORF">DSTB1V02_LOCUS855</name>
</gene>
<reference evidence="9" key="1">
    <citation type="submission" date="2020-11" db="EMBL/GenBank/DDBJ databases">
        <authorList>
            <person name="Tran Van P."/>
        </authorList>
    </citation>
    <scope>NUCLEOTIDE SEQUENCE</scope>
</reference>
<evidence type="ECO:0000313" key="9">
    <source>
        <dbReference type="EMBL" id="CAD7240850.1"/>
    </source>
</evidence>
<dbReference type="EMBL" id="LR899585">
    <property type="protein sequence ID" value="CAD7240850.1"/>
    <property type="molecule type" value="Genomic_DNA"/>
</dbReference>
<feature type="active site" evidence="5">
    <location>
        <position position="235"/>
    </location>
</feature>
<feature type="active site" evidence="5">
    <location>
        <position position="260"/>
    </location>
</feature>
<dbReference type="PANTHER" id="PTHR10183:SF379">
    <property type="entry name" value="CALPAIN-5"/>
    <property type="match status" value="1"/>
</dbReference>
<dbReference type="GO" id="GO:0006508">
    <property type="term" value="P:proteolysis"/>
    <property type="evidence" value="ECO:0007669"/>
    <property type="project" value="UniProtKB-KW"/>
</dbReference>
<evidence type="ECO:0000256" key="6">
    <source>
        <dbReference type="PROSITE-ProRule" id="PRU00239"/>
    </source>
</evidence>
<dbReference type="GO" id="GO:0004198">
    <property type="term" value="F:calcium-dependent cysteine-type endopeptidase activity"/>
    <property type="evidence" value="ECO:0007669"/>
    <property type="project" value="InterPro"/>
</dbReference>
<dbReference type="EMBL" id="CAJPEV010000068">
    <property type="protein sequence ID" value="CAG0880004.1"/>
    <property type="molecule type" value="Genomic_DNA"/>
</dbReference>
<protein>
    <recommendedName>
        <fullName evidence="8">Calpain catalytic domain-containing protein</fullName>
    </recommendedName>
</protein>
<evidence type="ECO:0000256" key="7">
    <source>
        <dbReference type="SAM" id="MobiDB-lite"/>
    </source>
</evidence>
<dbReference type="InterPro" id="IPR038765">
    <property type="entry name" value="Papain-like_cys_pep_sf"/>
</dbReference>
<dbReference type="InterPro" id="IPR001300">
    <property type="entry name" value="Peptidase_C2_calpain_cat"/>
</dbReference>
<evidence type="ECO:0000256" key="2">
    <source>
        <dbReference type="ARBA" id="ARBA00022670"/>
    </source>
</evidence>
<accession>A0A7R9A008</accession>
<dbReference type="Proteomes" id="UP000677054">
    <property type="component" value="Unassembled WGS sequence"/>
</dbReference>
<dbReference type="PANTHER" id="PTHR10183">
    <property type="entry name" value="CALPAIN"/>
    <property type="match status" value="1"/>
</dbReference>
<feature type="compositionally biased region" description="Basic and acidic residues" evidence="7">
    <location>
        <begin position="17"/>
        <end position="30"/>
    </location>
</feature>
<name>A0A7R9A008_9CRUS</name>
<dbReference type="GO" id="GO:0005737">
    <property type="term" value="C:cytoplasm"/>
    <property type="evidence" value="ECO:0007669"/>
    <property type="project" value="TreeGrafter"/>
</dbReference>
<sequence length="314" mass="35676">MGCNSSQPNVQGNGEIPTKDKDKGAARDKGTLANGIDEVEVPEDWEWIPEFKDKAVIKPVKRDKYLDTKFPPVSGSLFFSKDQSNVEWKRPNVIPPNQSLYWEDHKGIVLCRFWRYEEWQPIYVDDTLPTMDSELIFGHCNEKREFWLPMLEKAYAKLHGSYESLDGGQALDALVDLTGGIAQYYDMQDLASASEETQQMVFDRLVKAMSQQNAFVTCDRVGVDTDVKDGLVNGHAYTVTGAAYVPDGQSGQIQLVRIRNPWGNATEWTGAWNDRSVVISTHVSGQFQSYRLPYKLDHRNPHLFQAKFCHFSRG</sequence>
<keyword evidence="2" id="KW-0645">Protease</keyword>
<dbReference type="Pfam" id="PF00648">
    <property type="entry name" value="Peptidase_C2"/>
    <property type="match status" value="1"/>
</dbReference>
<proteinExistence type="inferred from homology"/>
<dbReference type="PRINTS" id="PR00704">
    <property type="entry name" value="CALPAIN"/>
</dbReference>
<dbReference type="OrthoDB" id="424753at2759"/>
<feature type="region of interest" description="Disordered" evidence="7">
    <location>
        <begin position="1"/>
        <end position="35"/>
    </location>
</feature>
<feature type="compositionally biased region" description="Polar residues" evidence="7">
    <location>
        <begin position="1"/>
        <end position="12"/>
    </location>
</feature>
<evidence type="ECO:0000259" key="8">
    <source>
        <dbReference type="PROSITE" id="PS50203"/>
    </source>
</evidence>
<dbReference type="AlphaFoldDB" id="A0A7R9A008"/>
<keyword evidence="3" id="KW-0378">Hydrolase</keyword>
<evidence type="ECO:0000313" key="10">
    <source>
        <dbReference type="Proteomes" id="UP000677054"/>
    </source>
</evidence>
<evidence type="ECO:0000256" key="4">
    <source>
        <dbReference type="ARBA" id="ARBA00022807"/>
    </source>
</evidence>